<proteinExistence type="predicted"/>
<reference evidence="2" key="1">
    <citation type="journal article" date="2013" name="Science">
        <title>The Amborella genome and the evolution of flowering plants.</title>
        <authorList>
            <consortium name="Amborella Genome Project"/>
        </authorList>
    </citation>
    <scope>NUCLEOTIDE SEQUENCE [LARGE SCALE GENOMIC DNA]</scope>
</reference>
<evidence type="ECO:0000313" key="2">
    <source>
        <dbReference type="Proteomes" id="UP000017836"/>
    </source>
</evidence>
<accession>W1NUT3</accession>
<dbReference type="Gene3D" id="2.40.70.10">
    <property type="entry name" value="Acid Proteases"/>
    <property type="match status" value="1"/>
</dbReference>
<dbReference type="Proteomes" id="UP000017836">
    <property type="component" value="Unassembled WGS sequence"/>
</dbReference>
<dbReference type="EMBL" id="KI395058">
    <property type="protein sequence ID" value="ERM99073.1"/>
    <property type="molecule type" value="Genomic_DNA"/>
</dbReference>
<name>W1NUT3_AMBTC</name>
<organism evidence="1 2">
    <name type="scientific">Amborella trichopoda</name>
    <dbReference type="NCBI Taxonomy" id="13333"/>
    <lineage>
        <taxon>Eukaryota</taxon>
        <taxon>Viridiplantae</taxon>
        <taxon>Streptophyta</taxon>
        <taxon>Embryophyta</taxon>
        <taxon>Tracheophyta</taxon>
        <taxon>Spermatophyta</taxon>
        <taxon>Magnoliopsida</taxon>
        <taxon>Amborellales</taxon>
        <taxon>Amborellaceae</taxon>
        <taxon>Amborella</taxon>
    </lineage>
</organism>
<evidence type="ECO:0000313" key="1">
    <source>
        <dbReference type="EMBL" id="ERM99073.1"/>
    </source>
</evidence>
<keyword evidence="2" id="KW-1185">Reference proteome</keyword>
<dbReference type="Gramene" id="ERM99073">
    <property type="protein sequence ID" value="ERM99073"/>
    <property type="gene ID" value="AMTR_s00101p00099000"/>
</dbReference>
<sequence length="122" mass="13719">MTTYADRSISLRYYAIETFWLERGDSNTNGGFVIFPKMKFGCGHLNRVSFGSPMGTSELLGMGDQALILHRPSGPTSSVQILLLFYKKTCELLGPWPCTGSQHHVSPTSLDLYLVHHRPHRH</sequence>
<protein>
    <submittedName>
        <fullName evidence="1">Uncharacterized protein</fullName>
    </submittedName>
</protein>
<gene>
    <name evidence="1" type="ORF">AMTR_s00101p00099000</name>
</gene>
<dbReference type="AlphaFoldDB" id="W1NUT3"/>
<dbReference type="HOGENOM" id="CLU_2029820_0_0_1"/>
<dbReference type="InterPro" id="IPR021109">
    <property type="entry name" value="Peptidase_aspartic_dom_sf"/>
</dbReference>